<reference evidence="8 9" key="1">
    <citation type="submission" date="2017-09" db="EMBL/GenBank/DDBJ databases">
        <title>Complete genome sequence of Oxytococcus suis strain ZY16052.</title>
        <authorList>
            <person name="Li F."/>
        </authorList>
    </citation>
    <scope>NUCLEOTIDE SEQUENCE [LARGE SCALE GENOMIC DNA]</scope>
    <source>
        <strain evidence="8 9">ZY16052</strain>
    </source>
</reference>
<dbReference type="Proteomes" id="UP000263232">
    <property type="component" value="Chromosome"/>
</dbReference>
<dbReference type="RefSeq" id="WP_118990276.1">
    <property type="nucleotide sequence ID" value="NZ_CP023434.1"/>
</dbReference>
<name>A0A347WJV7_9LACT</name>
<comment type="pathway">
    <text evidence="1">Carbohydrate metabolism; nucleotide-sugar metabolism.</text>
</comment>
<dbReference type="CDD" id="cd02541">
    <property type="entry name" value="UGPase_prokaryotic"/>
    <property type="match status" value="1"/>
</dbReference>
<evidence type="ECO:0000256" key="2">
    <source>
        <dbReference type="ARBA" id="ARBA00006890"/>
    </source>
</evidence>
<gene>
    <name evidence="8" type="ORF">CL176_04755</name>
</gene>
<evidence type="ECO:0000256" key="1">
    <source>
        <dbReference type="ARBA" id="ARBA00005136"/>
    </source>
</evidence>
<evidence type="ECO:0000259" key="7">
    <source>
        <dbReference type="Pfam" id="PF00483"/>
    </source>
</evidence>
<dbReference type="InterPro" id="IPR005771">
    <property type="entry name" value="GalU_uridylyltTrfase_bac/arc"/>
</dbReference>
<dbReference type="GO" id="GO:0003983">
    <property type="term" value="F:UTP:glucose-1-phosphate uridylyltransferase activity"/>
    <property type="evidence" value="ECO:0007669"/>
    <property type="project" value="UniProtKB-EC"/>
</dbReference>
<dbReference type="OrthoDB" id="9803871at2"/>
<feature type="domain" description="Nucleotidyl transferase" evidence="7">
    <location>
        <begin position="6"/>
        <end position="258"/>
    </location>
</feature>
<evidence type="ECO:0000313" key="8">
    <source>
        <dbReference type="EMBL" id="AXY25364.1"/>
    </source>
</evidence>
<dbReference type="InterPro" id="IPR029044">
    <property type="entry name" value="Nucleotide-diphossugar_trans"/>
</dbReference>
<evidence type="ECO:0000313" key="9">
    <source>
        <dbReference type="Proteomes" id="UP000263232"/>
    </source>
</evidence>
<dbReference type="SUPFAM" id="SSF53448">
    <property type="entry name" value="Nucleotide-diphospho-sugar transferases"/>
    <property type="match status" value="1"/>
</dbReference>
<sequence>MPKIRKAVIPAAGYGLNFLPATKAQPKELLPIVDKPIIQYVIEEAKASGIDEILIITGKNKRPIEDHFDANPELEENLESKGKQALLNIVKTTTYENIFYVRQSEPKGLADAILHAEAFVGNEPFLVLLADNIMEGDVPATKQIIDVFEQIQEPVLAVDQVQGDDLSRYGIVDLATDFSQDGLAKLHTIVEKPSEAQAPSQWAASGRYVLTPDIFDIIRDLQPGVAGEYQLSDAISSLGQEHDIYCYQLQGKRNDAGHALGFVKTSIRHGLEHPETKDELKDYLIAKSKELKTQKEAQYEG</sequence>
<keyword evidence="4 8" id="KW-0808">Transferase</keyword>
<dbReference type="KEGG" id="abae:CL176_04755"/>
<proteinExistence type="inferred from homology"/>
<comment type="catalytic activity">
    <reaction evidence="6">
        <text>alpha-D-glucose 1-phosphate + UTP + H(+) = UDP-alpha-D-glucose + diphosphate</text>
        <dbReference type="Rhea" id="RHEA:19889"/>
        <dbReference type="ChEBI" id="CHEBI:15378"/>
        <dbReference type="ChEBI" id="CHEBI:33019"/>
        <dbReference type="ChEBI" id="CHEBI:46398"/>
        <dbReference type="ChEBI" id="CHEBI:58601"/>
        <dbReference type="ChEBI" id="CHEBI:58885"/>
        <dbReference type="EC" id="2.7.7.9"/>
    </reaction>
</comment>
<evidence type="ECO:0000256" key="4">
    <source>
        <dbReference type="ARBA" id="ARBA00022679"/>
    </source>
</evidence>
<dbReference type="UniPathway" id="UPA00215"/>
<evidence type="ECO:0000256" key="5">
    <source>
        <dbReference type="ARBA" id="ARBA00022695"/>
    </source>
</evidence>
<comment type="similarity">
    <text evidence="2">Belongs to the UDPGP type 2 family.</text>
</comment>
<dbReference type="AlphaFoldDB" id="A0A347WJV7"/>
<evidence type="ECO:0000256" key="3">
    <source>
        <dbReference type="ARBA" id="ARBA00012415"/>
    </source>
</evidence>
<keyword evidence="5 8" id="KW-0548">Nucleotidyltransferase</keyword>
<dbReference type="InterPro" id="IPR005835">
    <property type="entry name" value="NTP_transferase_dom"/>
</dbReference>
<dbReference type="PANTHER" id="PTHR43197:SF1">
    <property type="entry name" value="UTP--GLUCOSE-1-PHOSPHATE URIDYLYLTRANSFERASE"/>
    <property type="match status" value="1"/>
</dbReference>
<dbReference type="PANTHER" id="PTHR43197">
    <property type="entry name" value="UTP--GLUCOSE-1-PHOSPHATE URIDYLYLTRANSFERASE"/>
    <property type="match status" value="1"/>
</dbReference>
<dbReference type="Gene3D" id="3.90.550.10">
    <property type="entry name" value="Spore Coat Polysaccharide Biosynthesis Protein SpsA, Chain A"/>
    <property type="match status" value="1"/>
</dbReference>
<dbReference type="Pfam" id="PF00483">
    <property type="entry name" value="NTP_transferase"/>
    <property type="match status" value="1"/>
</dbReference>
<keyword evidence="9" id="KW-1185">Reference proteome</keyword>
<dbReference type="EC" id="2.7.7.9" evidence="3"/>
<protein>
    <recommendedName>
        <fullName evidence="3">UTP--glucose-1-phosphate uridylyltransferase</fullName>
        <ecNumber evidence="3">2.7.7.9</ecNumber>
    </recommendedName>
</protein>
<dbReference type="EMBL" id="CP023434">
    <property type="protein sequence ID" value="AXY25364.1"/>
    <property type="molecule type" value="Genomic_DNA"/>
</dbReference>
<evidence type="ECO:0000256" key="6">
    <source>
        <dbReference type="ARBA" id="ARBA00048128"/>
    </source>
</evidence>
<accession>A0A347WJV7</accession>
<organism evidence="8 9">
    <name type="scientific">Suicoccus acidiformans</name>
    <dbReference type="NCBI Taxonomy" id="2036206"/>
    <lineage>
        <taxon>Bacteria</taxon>
        <taxon>Bacillati</taxon>
        <taxon>Bacillota</taxon>
        <taxon>Bacilli</taxon>
        <taxon>Lactobacillales</taxon>
        <taxon>Aerococcaceae</taxon>
        <taxon>Suicoccus</taxon>
    </lineage>
</organism>
<dbReference type="GO" id="GO:0006011">
    <property type="term" value="P:UDP-alpha-D-glucose metabolic process"/>
    <property type="evidence" value="ECO:0007669"/>
    <property type="project" value="InterPro"/>
</dbReference>